<dbReference type="EMBL" id="JAEPRB010000004">
    <property type="protein sequence ID" value="KAG2227763.1"/>
    <property type="molecule type" value="Genomic_DNA"/>
</dbReference>
<evidence type="ECO:0000313" key="2">
    <source>
        <dbReference type="EMBL" id="KAG2227763.1"/>
    </source>
</evidence>
<feature type="compositionally biased region" description="Basic and acidic residues" evidence="1">
    <location>
        <begin position="102"/>
        <end position="113"/>
    </location>
</feature>
<comment type="caution">
    <text evidence="2">The sequence shown here is derived from an EMBL/GenBank/DDBJ whole genome shotgun (WGS) entry which is preliminary data.</text>
</comment>
<accession>A0A8H7SG14</accession>
<name>A0A8H7SG14_9FUNG</name>
<dbReference type="OrthoDB" id="2390325at2759"/>
<gene>
    <name evidence="2" type="ORF">INT45_002001</name>
</gene>
<reference evidence="2 3" key="1">
    <citation type="submission" date="2020-12" db="EMBL/GenBank/DDBJ databases">
        <title>Metabolic potential, ecology and presence of endohyphal bacteria is reflected in genomic diversity of Mucoromycotina.</title>
        <authorList>
            <person name="Muszewska A."/>
            <person name="Okrasinska A."/>
            <person name="Steczkiewicz K."/>
            <person name="Drgas O."/>
            <person name="Orlowska M."/>
            <person name="Perlinska-Lenart U."/>
            <person name="Aleksandrzak-Piekarczyk T."/>
            <person name="Szatraj K."/>
            <person name="Zielenkiewicz U."/>
            <person name="Pilsyk S."/>
            <person name="Malc E."/>
            <person name="Mieczkowski P."/>
            <person name="Kruszewska J.S."/>
            <person name="Biernat P."/>
            <person name="Pawlowska J."/>
        </authorList>
    </citation>
    <scope>NUCLEOTIDE SEQUENCE [LARGE SCALE GENOMIC DNA]</scope>
    <source>
        <strain evidence="2 3">CBS 142.35</strain>
    </source>
</reference>
<feature type="region of interest" description="Disordered" evidence="1">
    <location>
        <begin position="79"/>
        <end position="129"/>
    </location>
</feature>
<feature type="compositionally biased region" description="Polar residues" evidence="1">
    <location>
        <begin position="1"/>
        <end position="11"/>
    </location>
</feature>
<proteinExistence type="predicted"/>
<protein>
    <submittedName>
        <fullName evidence="2">Uncharacterized protein</fullName>
    </submittedName>
</protein>
<evidence type="ECO:0000313" key="3">
    <source>
        <dbReference type="Proteomes" id="UP000646827"/>
    </source>
</evidence>
<sequence length="129" mass="14800">MRKTPYNPNVTNEQVKQQAKKANKAAEEYHRQREHLTAKSFDEIEFDYPNIYTDNIDPENSSWTDCPTDQCEVLLADDSILPKLGPEDTTPPTKIQKQSNEWIKKHLNDKPEKGSPYQQRPDGSADLVG</sequence>
<feature type="region of interest" description="Disordered" evidence="1">
    <location>
        <begin position="1"/>
        <end position="36"/>
    </location>
</feature>
<keyword evidence="3" id="KW-1185">Reference proteome</keyword>
<dbReference type="AlphaFoldDB" id="A0A8H7SG14"/>
<feature type="compositionally biased region" description="Polar residues" evidence="1">
    <location>
        <begin position="90"/>
        <end position="101"/>
    </location>
</feature>
<dbReference type="Proteomes" id="UP000646827">
    <property type="component" value="Unassembled WGS sequence"/>
</dbReference>
<feature type="compositionally biased region" description="Basic and acidic residues" evidence="1">
    <location>
        <begin position="24"/>
        <end position="36"/>
    </location>
</feature>
<organism evidence="2 3">
    <name type="scientific">Circinella minor</name>
    <dbReference type="NCBI Taxonomy" id="1195481"/>
    <lineage>
        <taxon>Eukaryota</taxon>
        <taxon>Fungi</taxon>
        <taxon>Fungi incertae sedis</taxon>
        <taxon>Mucoromycota</taxon>
        <taxon>Mucoromycotina</taxon>
        <taxon>Mucoromycetes</taxon>
        <taxon>Mucorales</taxon>
        <taxon>Lichtheimiaceae</taxon>
        <taxon>Circinella</taxon>
    </lineage>
</organism>
<evidence type="ECO:0000256" key="1">
    <source>
        <dbReference type="SAM" id="MobiDB-lite"/>
    </source>
</evidence>